<dbReference type="InterPro" id="IPR000914">
    <property type="entry name" value="SBP_5_dom"/>
</dbReference>
<dbReference type="PIRSF" id="PIRSF002741">
    <property type="entry name" value="MppA"/>
    <property type="match status" value="1"/>
</dbReference>
<dbReference type="GO" id="GO:0030313">
    <property type="term" value="C:cell envelope"/>
    <property type="evidence" value="ECO:0007669"/>
    <property type="project" value="UniProtKB-SubCell"/>
</dbReference>
<evidence type="ECO:0000313" key="8">
    <source>
        <dbReference type="Proteomes" id="UP000029080"/>
    </source>
</evidence>
<gene>
    <name evidence="7" type="ORF">BITS_0623</name>
</gene>
<evidence type="ECO:0000256" key="1">
    <source>
        <dbReference type="ARBA" id="ARBA00004196"/>
    </source>
</evidence>
<dbReference type="InterPro" id="IPR030678">
    <property type="entry name" value="Peptide/Ni-bd"/>
</dbReference>
<dbReference type="EMBL" id="JGZU01000004">
    <property type="protein sequence ID" value="KFJ07390.1"/>
    <property type="molecule type" value="Genomic_DNA"/>
</dbReference>
<evidence type="ECO:0000256" key="4">
    <source>
        <dbReference type="ARBA" id="ARBA00022729"/>
    </source>
</evidence>
<dbReference type="eggNOG" id="COG0747">
    <property type="taxonomic scope" value="Bacteria"/>
</dbReference>
<dbReference type="Pfam" id="PF00496">
    <property type="entry name" value="SBP_bac_5"/>
    <property type="match status" value="1"/>
</dbReference>
<comment type="similarity">
    <text evidence="2">Belongs to the bacterial solute-binding protein 5 family.</text>
</comment>
<dbReference type="AlphaFoldDB" id="A0A087EHY9"/>
<proteinExistence type="inferred from homology"/>
<feature type="domain" description="Solute-binding protein family 5" evidence="6">
    <location>
        <begin position="92"/>
        <end position="421"/>
    </location>
</feature>
<organism evidence="7 8">
    <name type="scientific">Bifidobacterium tsurumiense</name>
    <dbReference type="NCBI Taxonomy" id="356829"/>
    <lineage>
        <taxon>Bacteria</taxon>
        <taxon>Bacillati</taxon>
        <taxon>Actinomycetota</taxon>
        <taxon>Actinomycetes</taxon>
        <taxon>Bifidobacteriales</taxon>
        <taxon>Bifidobacteriaceae</taxon>
        <taxon>Bifidobacterium</taxon>
    </lineage>
</organism>
<keyword evidence="5" id="KW-0472">Membrane</keyword>
<dbReference type="OrthoDB" id="9796817at2"/>
<feature type="transmembrane region" description="Helical" evidence="5">
    <location>
        <begin position="12"/>
        <end position="30"/>
    </location>
</feature>
<evidence type="ECO:0000256" key="3">
    <source>
        <dbReference type="ARBA" id="ARBA00022448"/>
    </source>
</evidence>
<keyword evidence="5" id="KW-0812">Transmembrane</keyword>
<dbReference type="STRING" id="356829.BITS_0623"/>
<evidence type="ECO:0000256" key="5">
    <source>
        <dbReference type="SAM" id="Phobius"/>
    </source>
</evidence>
<comment type="caution">
    <text evidence="7">The sequence shown here is derived from an EMBL/GenBank/DDBJ whole genome shotgun (WGS) entry which is preliminary data.</text>
</comment>
<reference evidence="7 8" key="1">
    <citation type="submission" date="2014-03" db="EMBL/GenBank/DDBJ databases">
        <title>Genomics of Bifidobacteria.</title>
        <authorList>
            <person name="Ventura M."/>
            <person name="Milani C."/>
            <person name="Lugli G.A."/>
        </authorList>
    </citation>
    <scope>NUCLEOTIDE SEQUENCE [LARGE SCALE GENOMIC DNA]</scope>
    <source>
        <strain evidence="7 8">JCM 13495</strain>
    </source>
</reference>
<protein>
    <submittedName>
        <fullName evidence="7">ABC superfamily ATP binding cassette transporter solute-binding protein</fullName>
    </submittedName>
</protein>
<dbReference type="Gene3D" id="3.40.190.10">
    <property type="entry name" value="Periplasmic binding protein-like II"/>
    <property type="match status" value="1"/>
</dbReference>
<keyword evidence="8" id="KW-1185">Reference proteome</keyword>
<dbReference type="GO" id="GO:1904680">
    <property type="term" value="F:peptide transmembrane transporter activity"/>
    <property type="evidence" value="ECO:0007669"/>
    <property type="project" value="TreeGrafter"/>
</dbReference>
<evidence type="ECO:0000313" key="7">
    <source>
        <dbReference type="EMBL" id="KFJ07390.1"/>
    </source>
</evidence>
<accession>A0A087EHY9</accession>
<sequence>MRMKKQSSWLRWLLFVAISAALFVIIWVAWSITQHRSIIPGVSTLQSDTTVSVGLRTAPESLDIRTQEGTAVEQALLGNVMETLVTRDQSNTIQPGLASKWTISDDGLHYSFTLNANMRFSNGHTLDANDVVWSLQQGVNEHYLDYDQLTNLTAVENDGANTVNLTLSAPNPQLLRTLSSRAGIVYDSQANPDYAKAPIGSGPFTVSDYQQGSSLTLQRNEQYWRQQAKSSQVTLRYYADDDSLLQAVQHNDIQLALPQTAPDVESLSADPSLCISTGMGTEKVLVAFNSGTDSIFSDEQARKAARFAIDAASIASSRSDARTGTRRTDKPLEPGFEDLTNLFPYSPSTASSMFSYFSSSYLGTATFLVPNEYADLGQTIAQQLQSNSGFTVDMQAADDSTLHTRMQSGDYTLALYTMDGTTDVSAFSSADSVFHYQNGSTQDAYTNALAATNDKDYQDRLNAYANLLSQDAASHWLYVRKDFIIAQSKLDGYTTNMTTHMLPLRDVATR</sequence>
<dbReference type="SUPFAM" id="SSF53850">
    <property type="entry name" value="Periplasmic binding protein-like II"/>
    <property type="match status" value="1"/>
</dbReference>
<keyword evidence="3" id="KW-0813">Transport</keyword>
<dbReference type="Proteomes" id="UP000029080">
    <property type="component" value="Unassembled WGS sequence"/>
</dbReference>
<dbReference type="InterPro" id="IPR039424">
    <property type="entry name" value="SBP_5"/>
</dbReference>
<dbReference type="GO" id="GO:0015833">
    <property type="term" value="P:peptide transport"/>
    <property type="evidence" value="ECO:0007669"/>
    <property type="project" value="TreeGrafter"/>
</dbReference>
<dbReference type="Gene3D" id="3.10.105.10">
    <property type="entry name" value="Dipeptide-binding Protein, Domain 3"/>
    <property type="match status" value="1"/>
</dbReference>
<dbReference type="PANTHER" id="PTHR30290:SF10">
    <property type="entry name" value="PERIPLASMIC OLIGOPEPTIDE-BINDING PROTEIN-RELATED"/>
    <property type="match status" value="1"/>
</dbReference>
<name>A0A087EHY9_9BIFI</name>
<dbReference type="RefSeq" id="WP_044259289.1">
    <property type="nucleotide sequence ID" value="NZ_JGZU01000004.1"/>
</dbReference>
<keyword evidence="4" id="KW-0732">Signal</keyword>
<comment type="subcellular location">
    <subcellularLocation>
        <location evidence="1">Cell envelope</location>
    </subcellularLocation>
</comment>
<evidence type="ECO:0000256" key="2">
    <source>
        <dbReference type="ARBA" id="ARBA00005695"/>
    </source>
</evidence>
<dbReference type="PANTHER" id="PTHR30290">
    <property type="entry name" value="PERIPLASMIC BINDING COMPONENT OF ABC TRANSPORTER"/>
    <property type="match status" value="1"/>
</dbReference>
<dbReference type="GO" id="GO:0042597">
    <property type="term" value="C:periplasmic space"/>
    <property type="evidence" value="ECO:0007669"/>
    <property type="project" value="UniProtKB-ARBA"/>
</dbReference>
<keyword evidence="5" id="KW-1133">Transmembrane helix</keyword>
<dbReference type="GO" id="GO:0043190">
    <property type="term" value="C:ATP-binding cassette (ABC) transporter complex"/>
    <property type="evidence" value="ECO:0007669"/>
    <property type="project" value="InterPro"/>
</dbReference>
<evidence type="ECO:0000259" key="6">
    <source>
        <dbReference type="Pfam" id="PF00496"/>
    </source>
</evidence>